<organism evidence="5 6">
    <name type="scientific">Nonomuraea ferruginea</name>
    <dbReference type="NCBI Taxonomy" id="46174"/>
    <lineage>
        <taxon>Bacteria</taxon>
        <taxon>Bacillati</taxon>
        <taxon>Actinomycetota</taxon>
        <taxon>Actinomycetes</taxon>
        <taxon>Streptosporangiales</taxon>
        <taxon>Streptosporangiaceae</taxon>
        <taxon>Nonomuraea</taxon>
    </lineage>
</organism>
<dbReference type="InterPro" id="IPR029063">
    <property type="entry name" value="SAM-dependent_MTases_sf"/>
</dbReference>
<dbReference type="PANTHER" id="PTHR13610">
    <property type="entry name" value="METHYLTRANSFERASE DOMAIN-CONTAINING PROTEIN"/>
    <property type="match status" value="1"/>
</dbReference>
<keyword evidence="2" id="KW-0808">Transferase</keyword>
<dbReference type="CDD" id="cd02440">
    <property type="entry name" value="AdoMet_MTases"/>
    <property type="match status" value="1"/>
</dbReference>
<comment type="caution">
    <text evidence="5">The sequence shown here is derived from an EMBL/GenBank/DDBJ whole genome shotgun (WGS) entry which is preliminary data.</text>
</comment>
<dbReference type="Proteomes" id="UP001212498">
    <property type="component" value="Unassembled WGS sequence"/>
</dbReference>
<feature type="domain" description="Methyltransferase" evidence="4">
    <location>
        <begin position="97"/>
        <end position="173"/>
    </location>
</feature>
<evidence type="ECO:0000313" key="5">
    <source>
        <dbReference type="EMBL" id="MDA0639947.1"/>
    </source>
</evidence>
<evidence type="ECO:0000259" key="4">
    <source>
        <dbReference type="Pfam" id="PF13649"/>
    </source>
</evidence>
<name>A0ABT4SRR7_9ACTN</name>
<evidence type="ECO:0000313" key="6">
    <source>
        <dbReference type="Proteomes" id="UP001212498"/>
    </source>
</evidence>
<proteinExistence type="predicted"/>
<dbReference type="EMBL" id="JAPNUD010000008">
    <property type="protein sequence ID" value="MDA0639947.1"/>
    <property type="molecule type" value="Genomic_DNA"/>
</dbReference>
<dbReference type="Gene3D" id="3.40.50.150">
    <property type="entry name" value="Vaccinia Virus protein VP39"/>
    <property type="match status" value="1"/>
</dbReference>
<dbReference type="InterPro" id="IPR026170">
    <property type="entry name" value="FAM173A/B"/>
</dbReference>
<dbReference type="SUPFAM" id="SSF53335">
    <property type="entry name" value="S-adenosyl-L-methionine-dependent methyltransferases"/>
    <property type="match status" value="1"/>
</dbReference>
<keyword evidence="1 5" id="KW-0489">Methyltransferase</keyword>
<reference evidence="5 6" key="1">
    <citation type="submission" date="2022-11" db="EMBL/GenBank/DDBJ databases">
        <title>Nonomuraea corallina sp. nov., a new species of the genus Nonomuraea isolated from sea side sediment in Thai sea.</title>
        <authorList>
            <person name="Ngamcharungchit C."/>
            <person name="Matsumoto A."/>
            <person name="Suriyachadkun C."/>
            <person name="Panbangred W."/>
            <person name="Inahashi Y."/>
            <person name="Intra B."/>
        </authorList>
    </citation>
    <scope>NUCLEOTIDE SEQUENCE [LARGE SCALE GENOMIC DNA]</scope>
    <source>
        <strain evidence="5 6">DSM 43553</strain>
    </source>
</reference>
<accession>A0ABT4SRR7</accession>
<dbReference type="RefSeq" id="WP_271275337.1">
    <property type="nucleotide sequence ID" value="NZ_BAABFD010000008.1"/>
</dbReference>
<dbReference type="GO" id="GO:0008168">
    <property type="term" value="F:methyltransferase activity"/>
    <property type="evidence" value="ECO:0007669"/>
    <property type="project" value="UniProtKB-KW"/>
</dbReference>
<evidence type="ECO:0000256" key="3">
    <source>
        <dbReference type="ARBA" id="ARBA00022691"/>
    </source>
</evidence>
<keyword evidence="6" id="KW-1185">Reference proteome</keyword>
<keyword evidence="3" id="KW-0949">S-adenosyl-L-methionine</keyword>
<dbReference type="Pfam" id="PF13649">
    <property type="entry name" value="Methyltransf_25"/>
    <property type="match status" value="1"/>
</dbReference>
<evidence type="ECO:0000256" key="2">
    <source>
        <dbReference type="ARBA" id="ARBA00022679"/>
    </source>
</evidence>
<dbReference type="PANTHER" id="PTHR13610:SF11">
    <property type="entry name" value="METHYLTRANSFERASE DOMAIN-CONTAINING PROTEIN"/>
    <property type="match status" value="1"/>
</dbReference>
<sequence>MALVAGAAAAVGFAWEAQLPLGEDVLHVGGPVVLRGLRQKLARLVYDGRYGVNTADFADLSEFGLDHPERVYYSPAHWGTLRRALPVSDVSEHDVFLDLGAGKGRMALEAASRYPFGRVIGVELSPELTEIARSNLAGTRLRLRAGGVEFVHSDVLEYDIPDDVSVVFLNNPFRGRIFATAVDRLIASADRSPRPVTVVYFNPVEEDCLLGTGRFRHVRTVRRGTGDGVFGTTRVYALRQP</sequence>
<dbReference type="GO" id="GO:0032259">
    <property type="term" value="P:methylation"/>
    <property type="evidence" value="ECO:0007669"/>
    <property type="project" value="UniProtKB-KW"/>
</dbReference>
<gene>
    <name evidence="5" type="ORF">OUY24_04890</name>
</gene>
<protein>
    <submittedName>
        <fullName evidence="5">Class I SAM-dependent methyltransferase</fullName>
    </submittedName>
</protein>
<dbReference type="InterPro" id="IPR041698">
    <property type="entry name" value="Methyltransf_25"/>
</dbReference>
<evidence type="ECO:0000256" key="1">
    <source>
        <dbReference type="ARBA" id="ARBA00022603"/>
    </source>
</evidence>